<dbReference type="InterPro" id="IPR029044">
    <property type="entry name" value="Nucleotide-diphossugar_trans"/>
</dbReference>
<name>A0A7S3V3V0_9STRA</name>
<dbReference type="GO" id="GO:0004581">
    <property type="term" value="F:dolichyl-phosphate beta-glucosyltransferase activity"/>
    <property type="evidence" value="ECO:0007669"/>
    <property type="project" value="UniProtKB-EC"/>
</dbReference>
<evidence type="ECO:0000256" key="12">
    <source>
        <dbReference type="ARBA" id="ARBA00045097"/>
    </source>
</evidence>
<evidence type="ECO:0000256" key="5">
    <source>
        <dbReference type="ARBA" id="ARBA00022676"/>
    </source>
</evidence>
<dbReference type="EMBL" id="HBIO01000323">
    <property type="protein sequence ID" value="CAE0455397.1"/>
    <property type="molecule type" value="Transcribed_RNA"/>
</dbReference>
<keyword evidence="9" id="KW-0735">Signal-anchor</keyword>
<comment type="pathway">
    <text evidence="2">Protein modification; protein glycosylation.</text>
</comment>
<evidence type="ECO:0000256" key="1">
    <source>
        <dbReference type="ARBA" id="ARBA00004389"/>
    </source>
</evidence>
<evidence type="ECO:0000256" key="8">
    <source>
        <dbReference type="ARBA" id="ARBA00022824"/>
    </source>
</evidence>
<evidence type="ECO:0000259" key="14">
    <source>
        <dbReference type="Pfam" id="PF00535"/>
    </source>
</evidence>
<evidence type="ECO:0000256" key="13">
    <source>
        <dbReference type="SAM" id="Phobius"/>
    </source>
</evidence>
<reference evidence="15" key="1">
    <citation type="submission" date="2021-01" db="EMBL/GenBank/DDBJ databases">
        <authorList>
            <person name="Corre E."/>
            <person name="Pelletier E."/>
            <person name="Niang G."/>
            <person name="Scheremetjew M."/>
            <person name="Finn R."/>
            <person name="Kale V."/>
            <person name="Holt S."/>
            <person name="Cochrane G."/>
            <person name="Meng A."/>
            <person name="Brown T."/>
            <person name="Cohen L."/>
        </authorList>
    </citation>
    <scope>NUCLEOTIDE SEQUENCE</scope>
    <source>
        <strain evidence="15">MM31A-1</strain>
    </source>
</reference>
<evidence type="ECO:0000256" key="7">
    <source>
        <dbReference type="ARBA" id="ARBA00022692"/>
    </source>
</evidence>
<organism evidence="15">
    <name type="scientific">Chaetoceros debilis</name>
    <dbReference type="NCBI Taxonomy" id="122233"/>
    <lineage>
        <taxon>Eukaryota</taxon>
        <taxon>Sar</taxon>
        <taxon>Stramenopiles</taxon>
        <taxon>Ochrophyta</taxon>
        <taxon>Bacillariophyta</taxon>
        <taxon>Coscinodiscophyceae</taxon>
        <taxon>Chaetocerotophycidae</taxon>
        <taxon>Chaetocerotales</taxon>
        <taxon>Chaetocerotaceae</taxon>
        <taxon>Chaetoceros</taxon>
    </lineage>
</organism>
<proteinExistence type="inferred from homology"/>
<dbReference type="InterPro" id="IPR001173">
    <property type="entry name" value="Glyco_trans_2-like"/>
</dbReference>
<evidence type="ECO:0000313" key="15">
    <source>
        <dbReference type="EMBL" id="CAE0455397.1"/>
    </source>
</evidence>
<dbReference type="GO" id="GO:0006487">
    <property type="term" value="P:protein N-linked glycosylation"/>
    <property type="evidence" value="ECO:0007669"/>
    <property type="project" value="TreeGrafter"/>
</dbReference>
<feature type="transmembrane region" description="Helical" evidence="13">
    <location>
        <begin position="12"/>
        <end position="34"/>
    </location>
</feature>
<keyword evidence="8" id="KW-0256">Endoplasmic reticulum</keyword>
<accession>A0A7S3V3V0</accession>
<dbReference type="PANTHER" id="PTHR10859">
    <property type="entry name" value="GLYCOSYL TRANSFERASE"/>
    <property type="match status" value="1"/>
</dbReference>
<evidence type="ECO:0000256" key="10">
    <source>
        <dbReference type="ARBA" id="ARBA00022989"/>
    </source>
</evidence>
<feature type="domain" description="Glycosyltransferase 2-like" evidence="14">
    <location>
        <begin position="138"/>
        <end position="302"/>
    </location>
</feature>
<keyword evidence="11 13" id="KW-0472">Membrane</keyword>
<evidence type="ECO:0000256" key="4">
    <source>
        <dbReference type="ARBA" id="ARBA00012583"/>
    </source>
</evidence>
<dbReference type="InterPro" id="IPR035518">
    <property type="entry name" value="DPG_synthase"/>
</dbReference>
<keyword evidence="7 13" id="KW-0812">Transmembrane</keyword>
<dbReference type="SUPFAM" id="SSF53448">
    <property type="entry name" value="Nucleotide-diphospho-sugar transferases"/>
    <property type="match status" value="1"/>
</dbReference>
<keyword evidence="6" id="KW-0808">Transferase</keyword>
<dbReference type="CDD" id="cd04188">
    <property type="entry name" value="DPG_synthase"/>
    <property type="match status" value="1"/>
</dbReference>
<sequence length="388" mass="42860">MPNVSDVTVLLPGSLVIGIATLVPLFIAVIYFIFEPAISLSLSHKNDIDNGNPKAKESLILEHPIIHDDGNKNDDSPDEYFLSLVVPAYNEEERLPPMLQSTISYLQKEENRDNIIKLCSKICNIKNNSNSGCGSKRKISPFQIIIANDGSTDGTVQTVKDFARKAHENENSSSTGTDLLLVPIQILTLTQNLGKGAAVKAGMIHPCNKAHLRLMVDADGATNIESLSSLLMEMVNANGDDNTEGNINIAFGSRAHLANESKAKRSKVRTFLMNVFHFFVKTLCSSRIHDTQCGFKLFTKDAALALFHNLHLEQWAFDTELVVIAENLNMPIVEVGVEWQEIDGSKLHTGKLALIKASACMLRDMICVRACYWLGLWVLTEVKIEKVD</sequence>
<dbReference type="GO" id="GO:0005789">
    <property type="term" value="C:endoplasmic reticulum membrane"/>
    <property type="evidence" value="ECO:0007669"/>
    <property type="project" value="UniProtKB-SubCell"/>
</dbReference>
<evidence type="ECO:0000256" key="3">
    <source>
        <dbReference type="ARBA" id="ARBA00006739"/>
    </source>
</evidence>
<comment type="subcellular location">
    <subcellularLocation>
        <location evidence="1">Endoplasmic reticulum membrane</location>
        <topology evidence="1">Single-pass membrane protein</topology>
    </subcellularLocation>
</comment>
<gene>
    <name evidence="15" type="ORF">CDEB00056_LOCUS238</name>
</gene>
<dbReference type="PANTHER" id="PTHR10859:SF91">
    <property type="entry name" value="DOLICHYL-PHOSPHATE BETA-GLUCOSYLTRANSFERASE"/>
    <property type="match status" value="1"/>
</dbReference>
<protein>
    <recommendedName>
        <fullName evidence="4">dolichyl-phosphate beta-glucosyltransferase</fullName>
        <ecNumber evidence="4">2.4.1.117</ecNumber>
    </recommendedName>
</protein>
<evidence type="ECO:0000256" key="6">
    <source>
        <dbReference type="ARBA" id="ARBA00022679"/>
    </source>
</evidence>
<dbReference type="EC" id="2.4.1.117" evidence="4"/>
<comment type="catalytic activity">
    <reaction evidence="12">
        <text>a di-trans,poly-cis-dolichyl phosphate + UDP-alpha-D-glucose = a di-trans,poly-cis-dolichyl beta-D-glucosyl phosphate + UDP</text>
        <dbReference type="Rhea" id="RHEA:15401"/>
        <dbReference type="Rhea" id="RHEA-COMP:19498"/>
        <dbReference type="Rhea" id="RHEA-COMP:19502"/>
        <dbReference type="ChEBI" id="CHEBI:57525"/>
        <dbReference type="ChEBI" id="CHEBI:57683"/>
        <dbReference type="ChEBI" id="CHEBI:58223"/>
        <dbReference type="ChEBI" id="CHEBI:58885"/>
        <dbReference type="EC" id="2.4.1.117"/>
    </reaction>
    <physiologicalReaction direction="left-to-right" evidence="12">
        <dbReference type="Rhea" id="RHEA:15402"/>
    </physiologicalReaction>
</comment>
<evidence type="ECO:0000256" key="2">
    <source>
        <dbReference type="ARBA" id="ARBA00004922"/>
    </source>
</evidence>
<comment type="similarity">
    <text evidence="3">Belongs to the glycosyltransferase 2 family.</text>
</comment>
<evidence type="ECO:0000256" key="11">
    <source>
        <dbReference type="ARBA" id="ARBA00023136"/>
    </source>
</evidence>
<dbReference type="AlphaFoldDB" id="A0A7S3V3V0"/>
<dbReference type="Pfam" id="PF00535">
    <property type="entry name" value="Glycos_transf_2"/>
    <property type="match status" value="1"/>
</dbReference>
<dbReference type="Gene3D" id="3.90.550.10">
    <property type="entry name" value="Spore Coat Polysaccharide Biosynthesis Protein SpsA, Chain A"/>
    <property type="match status" value="1"/>
</dbReference>
<keyword evidence="10 13" id="KW-1133">Transmembrane helix</keyword>
<evidence type="ECO:0000256" key="9">
    <source>
        <dbReference type="ARBA" id="ARBA00022968"/>
    </source>
</evidence>
<keyword evidence="5" id="KW-0328">Glycosyltransferase</keyword>